<reference evidence="1 2" key="1">
    <citation type="submission" date="2019-05" db="EMBL/GenBank/DDBJ databases">
        <title>Another draft genome of Portunus trituberculatus and its Hox gene families provides insights of decapod evolution.</title>
        <authorList>
            <person name="Jeong J.-H."/>
            <person name="Song I."/>
            <person name="Kim S."/>
            <person name="Choi T."/>
            <person name="Kim D."/>
            <person name="Ryu S."/>
            <person name="Kim W."/>
        </authorList>
    </citation>
    <scope>NUCLEOTIDE SEQUENCE [LARGE SCALE GENOMIC DNA]</scope>
    <source>
        <tissue evidence="1">Muscle</tissue>
    </source>
</reference>
<sequence>MIKVFMFKAKSWSTWVVWRCSGLPGTACLQLFCCCCCTSSDLLHYQGTTRRNRYLD</sequence>
<organism evidence="1 2">
    <name type="scientific">Portunus trituberculatus</name>
    <name type="common">Swimming crab</name>
    <name type="synonym">Neptunus trituberculatus</name>
    <dbReference type="NCBI Taxonomy" id="210409"/>
    <lineage>
        <taxon>Eukaryota</taxon>
        <taxon>Metazoa</taxon>
        <taxon>Ecdysozoa</taxon>
        <taxon>Arthropoda</taxon>
        <taxon>Crustacea</taxon>
        <taxon>Multicrustacea</taxon>
        <taxon>Malacostraca</taxon>
        <taxon>Eumalacostraca</taxon>
        <taxon>Eucarida</taxon>
        <taxon>Decapoda</taxon>
        <taxon>Pleocyemata</taxon>
        <taxon>Brachyura</taxon>
        <taxon>Eubrachyura</taxon>
        <taxon>Portunoidea</taxon>
        <taxon>Portunidae</taxon>
        <taxon>Portuninae</taxon>
        <taxon>Portunus</taxon>
    </lineage>
</organism>
<comment type="caution">
    <text evidence="1">The sequence shown here is derived from an EMBL/GenBank/DDBJ whole genome shotgun (WGS) entry which is preliminary data.</text>
</comment>
<dbReference type="Proteomes" id="UP000324222">
    <property type="component" value="Unassembled WGS sequence"/>
</dbReference>
<protein>
    <submittedName>
        <fullName evidence="1">Uncharacterized protein</fullName>
    </submittedName>
</protein>
<gene>
    <name evidence="1" type="ORF">E2C01_040438</name>
</gene>
<dbReference type="EMBL" id="VSRR010007338">
    <property type="protein sequence ID" value="MPC46712.1"/>
    <property type="molecule type" value="Genomic_DNA"/>
</dbReference>
<name>A0A5B7FJQ4_PORTR</name>
<accession>A0A5B7FJQ4</accession>
<dbReference type="AlphaFoldDB" id="A0A5B7FJQ4"/>
<evidence type="ECO:0000313" key="2">
    <source>
        <dbReference type="Proteomes" id="UP000324222"/>
    </source>
</evidence>
<evidence type="ECO:0000313" key="1">
    <source>
        <dbReference type="EMBL" id="MPC46712.1"/>
    </source>
</evidence>
<keyword evidence="2" id="KW-1185">Reference proteome</keyword>
<proteinExistence type="predicted"/>